<evidence type="ECO:0000313" key="2">
    <source>
        <dbReference type="Proteomes" id="UP001589813"/>
    </source>
</evidence>
<accession>A0ABV6BEU6</accession>
<evidence type="ECO:0008006" key="3">
    <source>
        <dbReference type="Google" id="ProtNLM"/>
    </source>
</evidence>
<evidence type="ECO:0000313" key="1">
    <source>
        <dbReference type="EMBL" id="MFC0048568.1"/>
    </source>
</evidence>
<proteinExistence type="predicted"/>
<gene>
    <name evidence="1" type="ORF">ACFFJP_09730</name>
</gene>
<dbReference type="RefSeq" id="WP_377242874.1">
    <property type="nucleotide sequence ID" value="NZ_JBHLXP010000001.1"/>
</dbReference>
<sequence length="200" mass="22697">METLYTQNIENFMQSDVFDLPQFIKILQQLLTKKNLYANLLQNNNKDAVELFVVYDGKGTLKICALGVCNKETQPNLAFSNEPDIVKSRLKKAELKLQDDYNFYVCQLECRQKPTFNAAFRNVMTCLKNLDNPNELPLGDEAIALSNYDHTIIAKSQAHAEPPLAGRGIAESFQLSDMTFIIHPDPINDAHFEKIRVKAS</sequence>
<organism evidence="1 2">
    <name type="scientific">Rheinheimera tilapiae</name>
    <dbReference type="NCBI Taxonomy" id="875043"/>
    <lineage>
        <taxon>Bacteria</taxon>
        <taxon>Pseudomonadati</taxon>
        <taxon>Pseudomonadota</taxon>
        <taxon>Gammaproteobacteria</taxon>
        <taxon>Chromatiales</taxon>
        <taxon>Chromatiaceae</taxon>
        <taxon>Rheinheimera</taxon>
    </lineage>
</organism>
<dbReference type="EMBL" id="JBHLXP010000001">
    <property type="protein sequence ID" value="MFC0048568.1"/>
    <property type="molecule type" value="Genomic_DNA"/>
</dbReference>
<name>A0ABV6BEU6_9GAMM</name>
<comment type="caution">
    <text evidence="1">The sequence shown here is derived from an EMBL/GenBank/DDBJ whole genome shotgun (WGS) entry which is preliminary data.</text>
</comment>
<feature type="non-terminal residue" evidence="1">
    <location>
        <position position="200"/>
    </location>
</feature>
<keyword evidence="2" id="KW-1185">Reference proteome</keyword>
<dbReference type="Proteomes" id="UP001589813">
    <property type="component" value="Unassembled WGS sequence"/>
</dbReference>
<reference evidence="1 2" key="1">
    <citation type="submission" date="2024-09" db="EMBL/GenBank/DDBJ databases">
        <authorList>
            <person name="Sun Q."/>
            <person name="Mori K."/>
        </authorList>
    </citation>
    <scope>NUCLEOTIDE SEQUENCE [LARGE SCALE GENOMIC DNA]</scope>
    <source>
        <strain evidence="1 2">KCTC 23315</strain>
    </source>
</reference>
<protein>
    <recommendedName>
        <fullName evidence="3">DUF4895 domain-containing protein</fullName>
    </recommendedName>
</protein>